<evidence type="ECO:0000256" key="4">
    <source>
        <dbReference type="ARBA" id="ARBA00022723"/>
    </source>
</evidence>
<dbReference type="InterPro" id="IPR022953">
    <property type="entry name" value="ATP_PFK"/>
</dbReference>
<dbReference type="GO" id="GO:0005524">
    <property type="term" value="F:ATP binding"/>
    <property type="evidence" value="ECO:0007669"/>
    <property type="project" value="UniProtKB-KW"/>
</dbReference>
<name>A1BQS7_9EUKA</name>
<feature type="region of interest" description="Disordered" evidence="11">
    <location>
        <begin position="415"/>
        <end position="461"/>
    </location>
</feature>
<feature type="compositionally biased region" description="Low complexity" evidence="11">
    <location>
        <begin position="437"/>
        <end position="452"/>
    </location>
</feature>
<evidence type="ECO:0000256" key="5">
    <source>
        <dbReference type="ARBA" id="ARBA00022741"/>
    </source>
</evidence>
<dbReference type="Pfam" id="PF00365">
    <property type="entry name" value="PFK"/>
    <property type="match status" value="1"/>
</dbReference>
<organism evidence="13">
    <name type="scientific">Monocercomonoides exilis</name>
    <dbReference type="NCBI Taxonomy" id="2049356"/>
    <lineage>
        <taxon>Eukaryota</taxon>
        <taxon>Metamonada</taxon>
        <taxon>Preaxostyla</taxon>
        <taxon>Oxymonadida</taxon>
        <taxon>Polymastigidae</taxon>
        <taxon>Monocercomonoides</taxon>
    </lineage>
</organism>
<feature type="compositionally biased region" description="Basic and acidic residues" evidence="11">
    <location>
        <begin position="420"/>
        <end position="435"/>
    </location>
</feature>
<comment type="cofactor">
    <cofactor evidence="1">
        <name>Mg(2+)</name>
        <dbReference type="ChEBI" id="CHEBI:18420"/>
    </cofactor>
</comment>
<feature type="domain" description="Phosphofructokinase" evidence="12">
    <location>
        <begin position="64"/>
        <end position="365"/>
    </location>
</feature>
<dbReference type="FunFam" id="3.40.50.450:FF:000002">
    <property type="entry name" value="ATP-dependent 6-phosphofructokinase"/>
    <property type="match status" value="1"/>
</dbReference>
<dbReference type="PRINTS" id="PR00476">
    <property type="entry name" value="PHFRCTKINASE"/>
</dbReference>
<keyword evidence="4" id="KW-0479">Metal-binding</keyword>
<dbReference type="GO" id="GO:0006002">
    <property type="term" value="P:fructose 6-phosphate metabolic process"/>
    <property type="evidence" value="ECO:0007669"/>
    <property type="project" value="InterPro"/>
</dbReference>
<dbReference type="InterPro" id="IPR012004">
    <property type="entry name" value="PyroP-dep_PFK_TP0108"/>
</dbReference>
<protein>
    <submittedName>
        <fullName evidence="13">Pyrophosphate:fructose 6-phosphate phosphotransferase</fullName>
    </submittedName>
</protein>
<dbReference type="GO" id="GO:0046872">
    <property type="term" value="F:metal ion binding"/>
    <property type="evidence" value="ECO:0007669"/>
    <property type="project" value="UniProtKB-KW"/>
</dbReference>
<dbReference type="InterPro" id="IPR035966">
    <property type="entry name" value="PKF_sf"/>
</dbReference>
<comment type="catalytic activity">
    <reaction evidence="10">
        <text>beta-D-fructose 6-phosphate + ATP = beta-D-fructose 1,6-bisphosphate + ADP + H(+)</text>
        <dbReference type="Rhea" id="RHEA:16109"/>
        <dbReference type="ChEBI" id="CHEBI:15378"/>
        <dbReference type="ChEBI" id="CHEBI:30616"/>
        <dbReference type="ChEBI" id="CHEBI:32966"/>
        <dbReference type="ChEBI" id="CHEBI:57634"/>
        <dbReference type="ChEBI" id="CHEBI:456216"/>
        <dbReference type="EC" id="2.7.1.11"/>
    </reaction>
</comment>
<dbReference type="InterPro" id="IPR000023">
    <property type="entry name" value="Phosphofructokinase_dom"/>
</dbReference>
<evidence type="ECO:0000256" key="2">
    <source>
        <dbReference type="ARBA" id="ARBA00002659"/>
    </source>
</evidence>
<dbReference type="NCBIfam" id="NF005301">
    <property type="entry name" value="PRK06830.1"/>
    <property type="match status" value="1"/>
</dbReference>
<keyword evidence="5" id="KW-0547">Nucleotide-binding</keyword>
<proteinExistence type="evidence at transcript level"/>
<evidence type="ECO:0000256" key="8">
    <source>
        <dbReference type="ARBA" id="ARBA00022842"/>
    </source>
</evidence>
<dbReference type="InterPro" id="IPR050929">
    <property type="entry name" value="PFKA"/>
</dbReference>
<dbReference type="AlphaFoldDB" id="A1BQS7"/>
<dbReference type="PANTHER" id="PTHR45770">
    <property type="entry name" value="ATP-DEPENDENT 6-PHOSPHOFRUCTOKINASE 1"/>
    <property type="match status" value="1"/>
</dbReference>
<evidence type="ECO:0000256" key="7">
    <source>
        <dbReference type="ARBA" id="ARBA00022840"/>
    </source>
</evidence>
<dbReference type="PIRSF" id="PIRSF000534">
    <property type="entry name" value="PPi_PFK_TP0108"/>
    <property type="match status" value="1"/>
</dbReference>
<evidence type="ECO:0000256" key="1">
    <source>
        <dbReference type="ARBA" id="ARBA00001946"/>
    </source>
</evidence>
<dbReference type="UniPathway" id="UPA00109">
    <property type="reaction ID" value="UER00182"/>
</dbReference>
<keyword evidence="8" id="KW-0460">Magnesium</keyword>
<dbReference type="GO" id="GO:0005737">
    <property type="term" value="C:cytoplasm"/>
    <property type="evidence" value="ECO:0007669"/>
    <property type="project" value="UniProtKB-ARBA"/>
</dbReference>
<evidence type="ECO:0000256" key="11">
    <source>
        <dbReference type="SAM" id="MobiDB-lite"/>
    </source>
</evidence>
<dbReference type="GO" id="GO:0003872">
    <property type="term" value="F:6-phosphofructokinase activity"/>
    <property type="evidence" value="ECO:0007669"/>
    <property type="project" value="UniProtKB-EC"/>
</dbReference>
<evidence type="ECO:0000256" key="9">
    <source>
        <dbReference type="ARBA" id="ARBA00023152"/>
    </source>
</evidence>
<keyword evidence="6" id="KW-0418">Kinase</keyword>
<dbReference type="EMBL" id="DQ665857">
    <property type="protein sequence ID" value="ABG56072.1"/>
    <property type="molecule type" value="mRNA"/>
</dbReference>
<evidence type="ECO:0000313" key="13">
    <source>
        <dbReference type="EMBL" id="ABG56072.1"/>
    </source>
</evidence>
<evidence type="ECO:0000259" key="12">
    <source>
        <dbReference type="Pfam" id="PF00365"/>
    </source>
</evidence>
<evidence type="ECO:0000256" key="10">
    <source>
        <dbReference type="ARBA" id="ARBA00048070"/>
    </source>
</evidence>
<evidence type="ECO:0000256" key="3">
    <source>
        <dbReference type="ARBA" id="ARBA00022679"/>
    </source>
</evidence>
<reference evidence="13" key="1">
    <citation type="journal article" date="2006" name="Eukaryot. Cell">
        <title>Reconstructing the mosaic glycolytic pathway of the anaerobic eukaryote Monocercomonoides.</title>
        <authorList>
            <person name="Liapounova N.A."/>
            <person name="Hampl V."/>
            <person name="Gordon P.M."/>
            <person name="Sensen C.W."/>
            <person name="Gedamu L."/>
            <person name="Dacks J.B."/>
        </authorList>
    </citation>
    <scope>NUCLEOTIDE SEQUENCE</scope>
    <source>
        <strain evidence="13">PA203</strain>
    </source>
</reference>
<keyword evidence="9" id="KW-0324">Glycolysis</keyword>
<dbReference type="Gene3D" id="3.40.50.450">
    <property type="match status" value="1"/>
</dbReference>
<comment type="function">
    <text evidence="2">Catalyzes the phosphorylation of D-fructose 6-phosphate to fructose 1,6-bisphosphate by ATP, the first committing step of glycolysis.</text>
</comment>
<evidence type="ECO:0000256" key="6">
    <source>
        <dbReference type="ARBA" id="ARBA00022777"/>
    </source>
</evidence>
<sequence>RQWVSTLGECTYETTRPRFAFVDDKQRVLLQSHYTPTKPIDTSLAFEVAGQRERMFFDPHNTIVGIVTCGGLCPGLNDVVRALTYASLNYNVKKVLGYRYGYHGLSKDGHPPVKLESRQVNTIHDLGGTVLGSSRGPIPAAEMVETLKRDKINILFTIGGDGTQRGAQMLFEEITRQKLPIAVVGIPKTIDNDILYISRTFGFDTAVEQARVAISCAHAEAQSADNGIGLVKLMGRDSGFIAAKATLASGDVNICLIPEEPFTLPSLMANIENRLVHRGHCVIVVAEGAGVDILKEFNSAKTDSSGNTSYGDIGMFLKSEITSYFKKTKLGITIKYIDPSYTIRSIKPTSADAAFCEELGNKAVDSAMCGKTGCIVGYWGESFTLVPMKLIARGRKKVDVKGHMWNTVKQMTWTMQPIGGKDEKSKEKEKEKDEGSELSSSSTCSSSSTPSSAATHPPTPL</sequence>
<feature type="non-terminal residue" evidence="13">
    <location>
        <position position="1"/>
    </location>
</feature>
<dbReference type="SUPFAM" id="SSF53784">
    <property type="entry name" value="Phosphofructokinase"/>
    <property type="match status" value="1"/>
</dbReference>
<dbReference type="VEuPathDB" id="GiardiaDB:MONOS_7153"/>
<accession>A1BQS7</accession>
<keyword evidence="7" id="KW-0067">ATP-binding</keyword>
<keyword evidence="3 13" id="KW-0808">Transferase</keyword>